<dbReference type="InterPro" id="IPR005135">
    <property type="entry name" value="Endo/exonuclease/phosphatase"/>
</dbReference>
<dbReference type="SUPFAM" id="SSF56219">
    <property type="entry name" value="DNase I-like"/>
    <property type="match status" value="1"/>
</dbReference>
<dbReference type="Gene3D" id="3.60.10.10">
    <property type="entry name" value="Endonuclease/exonuclease/phosphatase"/>
    <property type="match status" value="2"/>
</dbReference>
<proteinExistence type="evidence at transcript level"/>
<dbReference type="InterPro" id="IPR050410">
    <property type="entry name" value="CCR4/nocturin_mRNA_transcr"/>
</dbReference>
<dbReference type="InterPro" id="IPR036691">
    <property type="entry name" value="Endo/exonu/phosph_ase_sf"/>
</dbReference>
<reference evidence="3" key="1">
    <citation type="journal article" date="2016" name="Mol. Ecol. Resour.">
        <title>Evaluation of the impact of RNA preservation methods of spiders for de novo transcriptome assembly.</title>
        <authorList>
            <person name="Kono N."/>
            <person name="Nakamura H."/>
            <person name="Ito Y."/>
            <person name="Tomita M."/>
            <person name="Arakawa K."/>
        </authorList>
    </citation>
    <scope>NUCLEOTIDE SEQUENCE</scope>
    <source>
        <tissue evidence="3">Whole body</tissue>
    </source>
</reference>
<dbReference type="EMBL" id="IAAA01020785">
    <property type="protein sequence ID" value="LAA08300.1"/>
    <property type="molecule type" value="mRNA"/>
</dbReference>
<organism evidence="3">
    <name type="scientific">Parasteatoda tepidariorum</name>
    <name type="common">Common house spider</name>
    <name type="synonym">Achaearanea tepidariorum</name>
    <dbReference type="NCBI Taxonomy" id="114398"/>
    <lineage>
        <taxon>Eukaryota</taxon>
        <taxon>Metazoa</taxon>
        <taxon>Ecdysozoa</taxon>
        <taxon>Arthropoda</taxon>
        <taxon>Chelicerata</taxon>
        <taxon>Arachnida</taxon>
        <taxon>Araneae</taxon>
        <taxon>Araneomorphae</taxon>
        <taxon>Entelegynae</taxon>
        <taxon>Araneoidea</taxon>
        <taxon>Theridiidae</taxon>
        <taxon>Parasteatoda</taxon>
    </lineage>
</organism>
<accession>A0A2L2YLH3</accession>
<feature type="compositionally biased region" description="Low complexity" evidence="1">
    <location>
        <begin position="301"/>
        <end position="317"/>
    </location>
</feature>
<protein>
    <submittedName>
        <fullName evidence="3">Protein angel-like protein</fullName>
    </submittedName>
</protein>
<dbReference type="PANTHER" id="PTHR12121:SF34">
    <property type="entry name" value="PROTEIN ANGEL"/>
    <property type="match status" value="1"/>
</dbReference>
<dbReference type="GO" id="GO:0000175">
    <property type="term" value="F:3'-5'-RNA exonuclease activity"/>
    <property type="evidence" value="ECO:0007669"/>
    <property type="project" value="TreeGrafter"/>
</dbReference>
<dbReference type="AlphaFoldDB" id="A0A2L2YLH3"/>
<dbReference type="EMBL" id="IAAA01020786">
    <property type="protein sequence ID" value="LAA08301.1"/>
    <property type="molecule type" value="mRNA"/>
</dbReference>
<name>A0A2L2YLH3_PARTP</name>
<evidence type="ECO:0000259" key="2">
    <source>
        <dbReference type="Pfam" id="PF03372"/>
    </source>
</evidence>
<sequence>MARQGAMSIEDIIKNKIAHFRRWKQTKLSKRRPKWGFQFSVMTYNILSQVAVENHRFLYKHCSNTFLQEDYRVSRILPEILNSRSDIICLQEVEQHVFEYRIKELFQTNGFESIFKKKTSSKGDGCAILWRKKKFDLLQHCEVEFKAKGNKFLNRDNVGLIAVLRPIHPNLGDINLHVATTHLLFNPRRGEVKLCQLRLLLAELERLALKEITSDGQHHYHPIILCGDFNIEPPSPLYQFIESGFVDLTNVLSGDMSGQTDGKKRGKCVNGEQLSLHKLGINQSSRYEDTSENKLSTSVPNSQSFANSGSGSSNLANPPTIESVDPSILLAIGKSDDPRWITTLKAMGHDKLAQDLASKQSAVPKTSVDFKTNKAANSNYSEEEMDSSDGRCEQSDLQFSHNFKFIPAYKFQTDNPKDMPITSMTGCDYNTVDHIFYTVREKQNVNTYSEGKLKLLGVYGLMRKDDIDDIGGLPNAHLGSDHTSLIAQFGLCYKR</sequence>
<feature type="domain" description="Endonuclease/exonuclease/phosphatase" evidence="2">
    <location>
        <begin position="42"/>
        <end position="260"/>
    </location>
</feature>
<evidence type="ECO:0000256" key="1">
    <source>
        <dbReference type="SAM" id="MobiDB-lite"/>
    </source>
</evidence>
<dbReference type="PANTHER" id="PTHR12121">
    <property type="entry name" value="CARBON CATABOLITE REPRESSOR PROTEIN 4"/>
    <property type="match status" value="1"/>
</dbReference>
<dbReference type="OrthoDB" id="10253982at2759"/>
<evidence type="ECO:0000313" key="3">
    <source>
        <dbReference type="EMBL" id="LAA08300.1"/>
    </source>
</evidence>
<feature type="region of interest" description="Disordered" evidence="1">
    <location>
        <begin position="280"/>
        <end position="320"/>
    </location>
</feature>
<dbReference type="Pfam" id="PF03372">
    <property type="entry name" value="Exo_endo_phos"/>
    <property type="match status" value="1"/>
</dbReference>